<dbReference type="SUPFAM" id="SSF53756">
    <property type="entry name" value="UDP-Glycosyltransferase/glycogen phosphorylase"/>
    <property type="match status" value="1"/>
</dbReference>
<dbReference type="STRING" id="118126.L21_1110"/>
<keyword evidence="4" id="KW-0328">Glycosyltransferase</keyword>
<dbReference type="CDD" id="cd03801">
    <property type="entry name" value="GT4_PimA-like"/>
    <property type="match status" value="1"/>
</dbReference>
<evidence type="ECO:0000256" key="1">
    <source>
        <dbReference type="ARBA" id="ARBA00022679"/>
    </source>
</evidence>
<gene>
    <name evidence="4" type="primary">cotSA</name>
    <name evidence="4" type="ORF">L21_1110</name>
</gene>
<dbReference type="GO" id="GO:0016757">
    <property type="term" value="F:glycosyltransferase activity"/>
    <property type="evidence" value="ECO:0007669"/>
    <property type="project" value="UniProtKB-KW"/>
</dbReference>
<evidence type="ECO:0000259" key="2">
    <source>
        <dbReference type="Pfam" id="PF00534"/>
    </source>
</evidence>
<dbReference type="Gene3D" id="3.40.50.2000">
    <property type="entry name" value="Glycogen Phosphorylase B"/>
    <property type="match status" value="2"/>
</dbReference>
<dbReference type="Proteomes" id="UP000184671">
    <property type="component" value="Unassembled WGS sequence"/>
</dbReference>
<dbReference type="EC" id="2.4.-.-" evidence="4"/>
<feature type="domain" description="Glycosyltransferase subfamily 4-like N-terminal" evidence="3">
    <location>
        <begin position="54"/>
        <end position="167"/>
    </location>
</feature>
<dbReference type="InterPro" id="IPR028098">
    <property type="entry name" value="Glyco_trans_4-like_N"/>
</dbReference>
<dbReference type="Pfam" id="PF00534">
    <property type="entry name" value="Glycos_transf_1"/>
    <property type="match status" value="1"/>
</dbReference>
<dbReference type="InterPro" id="IPR001296">
    <property type="entry name" value="Glyco_trans_1"/>
</dbReference>
<dbReference type="PANTHER" id="PTHR46401:SF2">
    <property type="entry name" value="GLYCOSYLTRANSFERASE WBBK-RELATED"/>
    <property type="match status" value="1"/>
</dbReference>
<name>A0A1M4MK77_9EURY</name>
<dbReference type="Pfam" id="PF13439">
    <property type="entry name" value="Glyco_transf_4"/>
    <property type="match status" value="1"/>
</dbReference>
<feature type="domain" description="Glycosyl transferase family 1" evidence="2">
    <location>
        <begin position="176"/>
        <end position="333"/>
    </location>
</feature>
<keyword evidence="4" id="KW-0946">Virion</keyword>
<evidence type="ECO:0000259" key="3">
    <source>
        <dbReference type="Pfam" id="PF13439"/>
    </source>
</evidence>
<dbReference type="AlphaFoldDB" id="A0A1M4MK77"/>
<evidence type="ECO:0000313" key="5">
    <source>
        <dbReference type="Proteomes" id="UP000184671"/>
    </source>
</evidence>
<reference evidence="4 5" key="1">
    <citation type="submission" date="2016-08" db="EMBL/GenBank/DDBJ databases">
        <authorList>
            <person name="Seilhamer J.J."/>
        </authorList>
    </citation>
    <scope>NUCLEOTIDE SEQUENCE [LARGE SCALE GENOMIC DNA]</scope>
    <source>
        <strain evidence="4">L21-II-0</strain>
    </source>
</reference>
<organism evidence="4 5">
    <name type="scientific">Methanoculleus chikugoensis</name>
    <dbReference type="NCBI Taxonomy" id="118126"/>
    <lineage>
        <taxon>Archaea</taxon>
        <taxon>Methanobacteriati</taxon>
        <taxon>Methanobacteriota</taxon>
        <taxon>Stenosarchaea group</taxon>
        <taxon>Methanomicrobia</taxon>
        <taxon>Methanomicrobiales</taxon>
        <taxon>Methanomicrobiaceae</taxon>
        <taxon>Methanoculleus</taxon>
    </lineage>
</organism>
<sequence length="356" mass="40714">MAPDFHKVYSDLCTAGEPVKIAFKLVKGNSGTDVWTDSLAAALRKKGVECTTKYYPTYYGLFPQLARLKRATTPVFDVLHCNTWNGFAFKDSRPMVVTEHLVIHDQILKPYKSPAQKAYHKLIHRYENRTLTVADRVVCVSNHTKTMLEQIFGYSDAQVIHNGVDHDFFRPRYINREEYLTKLDIEEDKTILLFVGNPTLRKGADLLPNIMKKLGDDYTLVMTSGLRGDVKRYGKNIRYAGKVDPDQLVNLYNFCDMFLFPTRSEGLALTVLEAMACGKSIITTDCASMPEVIRDGHNGFLCEMNNVDDYAEKVHYLAQDKNLQAAIGARNRKEIQRTYNLQNMAKQYIDEYSKYL</sequence>
<accession>A0A1M4MK77</accession>
<keyword evidence="4" id="KW-0167">Capsid protein</keyword>
<evidence type="ECO:0000313" key="4">
    <source>
        <dbReference type="EMBL" id="SCL75218.1"/>
    </source>
</evidence>
<protein>
    <submittedName>
        <fullName evidence="4">Spore coat protein SA</fullName>
        <ecNumber evidence="4">2.4.-.-</ecNumber>
    </submittedName>
</protein>
<proteinExistence type="predicted"/>
<dbReference type="PANTHER" id="PTHR46401">
    <property type="entry name" value="GLYCOSYLTRANSFERASE WBBK-RELATED"/>
    <property type="match status" value="1"/>
</dbReference>
<keyword evidence="1 4" id="KW-0808">Transferase</keyword>
<dbReference type="EMBL" id="FMID01000025">
    <property type="protein sequence ID" value="SCL75218.1"/>
    <property type="molecule type" value="Genomic_DNA"/>
</dbReference>